<feature type="transmembrane region" description="Helical" evidence="1">
    <location>
        <begin position="56"/>
        <end position="76"/>
    </location>
</feature>
<name>A0ABT8WPK1_9FLAO</name>
<feature type="transmembrane region" description="Helical" evidence="1">
    <location>
        <begin position="30"/>
        <end position="50"/>
    </location>
</feature>
<proteinExistence type="predicted"/>
<keyword evidence="1" id="KW-0472">Membrane</keyword>
<organism evidence="2 3">
    <name type="scientific">Flavivirga jejuensis</name>
    <dbReference type="NCBI Taxonomy" id="870487"/>
    <lineage>
        <taxon>Bacteria</taxon>
        <taxon>Pseudomonadati</taxon>
        <taxon>Bacteroidota</taxon>
        <taxon>Flavobacteriia</taxon>
        <taxon>Flavobacteriales</taxon>
        <taxon>Flavobacteriaceae</taxon>
        <taxon>Flavivirga</taxon>
    </lineage>
</organism>
<accession>A0ABT8WPK1</accession>
<dbReference type="EMBL" id="JAUOEL010000004">
    <property type="protein sequence ID" value="MDO5975076.1"/>
    <property type="molecule type" value="Genomic_DNA"/>
</dbReference>
<protein>
    <submittedName>
        <fullName evidence="2">Uncharacterized protein</fullName>
    </submittedName>
</protein>
<gene>
    <name evidence="2" type="ORF">Q4Q40_12835</name>
</gene>
<feature type="transmembrane region" description="Helical" evidence="1">
    <location>
        <begin position="210"/>
        <end position="231"/>
    </location>
</feature>
<keyword evidence="3" id="KW-1185">Reference proteome</keyword>
<keyword evidence="1" id="KW-0812">Transmembrane</keyword>
<sequence length="313" mass="37432">MKETPQVRKSLHKPYRYDNTNRSNRGDMTLFLFMIFIALITIFGFLVIYLTIHLSLYILGISVVVMIVAFKIYNTFYHRYYRILKITEQQGKNEDRIYYAVQSCISYKKLEKIVHKGNATWKNVKLFYDDSGKKKAEAFFDRKTIENKGSDIVISQIRKSIHKPKFSDKFFEKNNFHVSTLIVPGILLGIVLIIISLRLLILFMPSSMFLFGYLAMHGIIIFCTIVVYQLYIRKNHRYIRLIESTVWQGRYKKTSYHLQSFISKKKLEKIERKKDIKWKYYEHHEFKPNISRKSAEYYFDKDTIEKKVIEEVL</sequence>
<feature type="transmembrane region" description="Helical" evidence="1">
    <location>
        <begin position="181"/>
        <end position="204"/>
    </location>
</feature>
<evidence type="ECO:0000313" key="2">
    <source>
        <dbReference type="EMBL" id="MDO5975076.1"/>
    </source>
</evidence>
<evidence type="ECO:0000313" key="3">
    <source>
        <dbReference type="Proteomes" id="UP001176806"/>
    </source>
</evidence>
<dbReference type="Proteomes" id="UP001176806">
    <property type="component" value="Unassembled WGS sequence"/>
</dbReference>
<comment type="caution">
    <text evidence="2">The sequence shown here is derived from an EMBL/GenBank/DDBJ whole genome shotgun (WGS) entry which is preliminary data.</text>
</comment>
<reference evidence="2" key="1">
    <citation type="submission" date="2023-07" db="EMBL/GenBank/DDBJ databases">
        <title>Two novel species in the genus Flavivirga.</title>
        <authorList>
            <person name="Kwon K."/>
        </authorList>
    </citation>
    <scope>NUCLEOTIDE SEQUENCE</scope>
    <source>
        <strain evidence="2">KACC 14158</strain>
    </source>
</reference>
<keyword evidence="1" id="KW-1133">Transmembrane helix</keyword>
<dbReference type="RefSeq" id="WP_303302244.1">
    <property type="nucleotide sequence ID" value="NZ_BAABDA010000035.1"/>
</dbReference>
<evidence type="ECO:0000256" key="1">
    <source>
        <dbReference type="SAM" id="Phobius"/>
    </source>
</evidence>